<gene>
    <name evidence="3" type="ORF">M0R88_08790</name>
</gene>
<reference evidence="3" key="1">
    <citation type="submission" date="2022-04" db="EMBL/GenBank/DDBJ databases">
        <title>Diverse halophilic archaea isolated from saline environments.</title>
        <authorList>
            <person name="Cui H.-L."/>
        </authorList>
    </citation>
    <scope>NUCLEOTIDE SEQUENCE</scope>
    <source>
        <strain evidence="3">XZYJT40</strain>
    </source>
</reference>
<feature type="domain" description="DUF8119" evidence="2">
    <location>
        <begin position="14"/>
        <end position="80"/>
    </location>
</feature>
<feature type="transmembrane region" description="Helical" evidence="1">
    <location>
        <begin position="54"/>
        <end position="77"/>
    </location>
</feature>
<keyword evidence="1" id="KW-1133">Transmembrane helix</keyword>
<sequence>MTAGRVGTVAATVRENVRDHVREHRSGMVTDFMFAVVWVAAVSVLFDALQGPRWAYHLALACGVVAYFGFFASLELAKESA</sequence>
<dbReference type="Pfam" id="PF26436">
    <property type="entry name" value="DUF8119"/>
    <property type="match status" value="1"/>
</dbReference>
<dbReference type="AlphaFoldDB" id="A0A8U0IPJ8"/>
<dbReference type="KEGG" id="haxz:M0R88_08790"/>
<dbReference type="InterPro" id="IPR058432">
    <property type="entry name" value="DUF8119"/>
</dbReference>
<keyword evidence="1" id="KW-0472">Membrane</keyword>
<dbReference type="EMBL" id="CP096658">
    <property type="protein sequence ID" value="UPW02392.1"/>
    <property type="molecule type" value="Genomic_DNA"/>
</dbReference>
<evidence type="ECO:0000313" key="3">
    <source>
        <dbReference type="EMBL" id="UPW02392.1"/>
    </source>
</evidence>
<evidence type="ECO:0000259" key="2">
    <source>
        <dbReference type="Pfam" id="PF26436"/>
    </source>
</evidence>
<name>A0A8U0IPJ8_9EURY</name>
<accession>A0A8U0IPJ8</accession>
<keyword evidence="4" id="KW-1185">Reference proteome</keyword>
<organism evidence="3 4">
    <name type="scientific">Halorussus gelatinilyticus</name>
    <dbReference type="NCBI Taxonomy" id="2937524"/>
    <lineage>
        <taxon>Archaea</taxon>
        <taxon>Methanobacteriati</taxon>
        <taxon>Methanobacteriota</taxon>
        <taxon>Stenosarchaea group</taxon>
        <taxon>Halobacteria</taxon>
        <taxon>Halobacteriales</taxon>
        <taxon>Haladaptataceae</taxon>
        <taxon>Halorussus</taxon>
    </lineage>
</organism>
<keyword evidence="1" id="KW-0812">Transmembrane</keyword>
<evidence type="ECO:0000313" key="4">
    <source>
        <dbReference type="Proteomes" id="UP000830434"/>
    </source>
</evidence>
<protein>
    <recommendedName>
        <fullName evidence="2">DUF8119 domain-containing protein</fullName>
    </recommendedName>
</protein>
<dbReference type="RefSeq" id="WP_248656770.1">
    <property type="nucleotide sequence ID" value="NZ_CP096658.1"/>
</dbReference>
<dbReference type="GeneID" id="72189947"/>
<proteinExistence type="predicted"/>
<evidence type="ECO:0000256" key="1">
    <source>
        <dbReference type="SAM" id="Phobius"/>
    </source>
</evidence>
<feature type="transmembrane region" description="Helical" evidence="1">
    <location>
        <begin position="28"/>
        <end position="48"/>
    </location>
</feature>
<dbReference type="Proteomes" id="UP000830434">
    <property type="component" value="Chromosome"/>
</dbReference>